<feature type="domain" description="Association with the SNF1 complex (ASC)" evidence="3">
    <location>
        <begin position="350"/>
        <end position="437"/>
    </location>
</feature>
<evidence type="ECO:0000313" key="5">
    <source>
        <dbReference type="Proteomes" id="UP000604825"/>
    </source>
</evidence>
<comment type="caution">
    <text evidence="4">The sequence shown here is derived from an EMBL/GenBank/DDBJ whole genome shotgun (WGS) entry which is preliminary data.</text>
</comment>
<dbReference type="InterPro" id="IPR013783">
    <property type="entry name" value="Ig-like_fold"/>
</dbReference>
<name>A0A811RPL4_9POAL</name>
<dbReference type="GO" id="GO:0009507">
    <property type="term" value="C:chloroplast"/>
    <property type="evidence" value="ECO:0007669"/>
    <property type="project" value="UniProtKB-ARBA"/>
</dbReference>
<dbReference type="PANTHER" id="PTHR46316">
    <property type="entry name" value="SNF1-RELATED PROTEIN KINASE REGULATORY SUBUNIT BETA-1"/>
    <property type="match status" value="1"/>
</dbReference>
<reference evidence="4" key="1">
    <citation type="submission" date="2020-10" db="EMBL/GenBank/DDBJ databases">
        <authorList>
            <person name="Han B."/>
            <person name="Lu T."/>
            <person name="Zhao Q."/>
            <person name="Huang X."/>
            <person name="Zhao Y."/>
        </authorList>
    </citation>
    <scope>NUCLEOTIDE SEQUENCE</scope>
</reference>
<dbReference type="Pfam" id="PF04739">
    <property type="entry name" value="AMPKBI"/>
    <property type="match status" value="1"/>
</dbReference>
<evidence type="ECO:0000313" key="4">
    <source>
        <dbReference type="EMBL" id="CAD6271735.1"/>
    </source>
</evidence>
<accession>A0A811RPL4</accession>
<dbReference type="Gene3D" id="6.20.250.60">
    <property type="match status" value="1"/>
</dbReference>
<evidence type="ECO:0000256" key="2">
    <source>
        <dbReference type="SAM" id="MobiDB-lite"/>
    </source>
</evidence>
<gene>
    <name evidence="4" type="ORF">NCGR_LOCUS55021</name>
</gene>
<dbReference type="Gene3D" id="2.60.40.10">
    <property type="entry name" value="Immunoglobulins"/>
    <property type="match status" value="1"/>
</dbReference>
<dbReference type="SUPFAM" id="SSF81296">
    <property type="entry name" value="E set domains"/>
    <property type="match status" value="1"/>
</dbReference>
<dbReference type="Proteomes" id="UP000604825">
    <property type="component" value="Unassembled WGS sequence"/>
</dbReference>
<dbReference type="Pfam" id="PF16561">
    <property type="entry name" value="AMPK1_CBM"/>
    <property type="match status" value="1"/>
</dbReference>
<comment type="similarity">
    <text evidence="1">Belongs to the 5'-AMP-activated protein kinase beta subunit family.</text>
</comment>
<dbReference type="SUPFAM" id="SSF160219">
    <property type="entry name" value="AMPKBI-like"/>
    <property type="match status" value="1"/>
</dbReference>
<evidence type="ECO:0000259" key="3">
    <source>
        <dbReference type="SMART" id="SM01010"/>
    </source>
</evidence>
<dbReference type="SMART" id="SM01010">
    <property type="entry name" value="AMPKBI"/>
    <property type="match status" value="1"/>
</dbReference>
<dbReference type="EMBL" id="CAJGYO010000016">
    <property type="protein sequence ID" value="CAD6271735.1"/>
    <property type="molecule type" value="Genomic_DNA"/>
</dbReference>
<dbReference type="InterPro" id="IPR006828">
    <property type="entry name" value="ASC_dom"/>
</dbReference>
<keyword evidence="5" id="KW-1185">Reference proteome</keyword>
<dbReference type="InterPro" id="IPR014756">
    <property type="entry name" value="Ig_E-set"/>
</dbReference>
<dbReference type="AlphaFoldDB" id="A0A811RPL4"/>
<organism evidence="4 5">
    <name type="scientific">Miscanthus lutarioriparius</name>
    <dbReference type="NCBI Taxonomy" id="422564"/>
    <lineage>
        <taxon>Eukaryota</taxon>
        <taxon>Viridiplantae</taxon>
        <taxon>Streptophyta</taxon>
        <taxon>Embryophyta</taxon>
        <taxon>Tracheophyta</taxon>
        <taxon>Spermatophyta</taxon>
        <taxon>Magnoliopsida</taxon>
        <taxon>Liliopsida</taxon>
        <taxon>Poales</taxon>
        <taxon>Poaceae</taxon>
        <taxon>PACMAD clade</taxon>
        <taxon>Panicoideae</taxon>
        <taxon>Andropogonodae</taxon>
        <taxon>Andropogoneae</taxon>
        <taxon>Saccharinae</taxon>
        <taxon>Miscanthus</taxon>
    </lineage>
</organism>
<evidence type="ECO:0000256" key="1">
    <source>
        <dbReference type="ARBA" id="ARBA00010926"/>
    </source>
</evidence>
<sequence>MASCTLYSIKIAVLEDKHADARQGCSADGPTGDQVLRRKEKEAARRVLRSPTYGTKILPCIVPGFVALDVDAIGTADVVSITMSLSNPYQHVFSVTAQEHILLEKTVQNVDFLHPAIDQYADLIRHQSTRGNVRGPLVEAGAGSSCGGAAIRAGGMGNASAKQGENGHMAASPELAAHNGGGSSSSAGGAAARPPPLLPPDAVMLERPPPVPYLFAPQVPVTPLHKPTEFSPVFNHSPTNGTSESINHHSQEKGIPTLVTWSQGGNEVFLEGSWDNWTSRRALEKSGKDHAILLVLPSGVYHYRIIVDGELRYIPELPHATDERGQVANLLNVHDYIPESLDSVAEFEAPPSPEHSYDLQYPGDEEFAKEPPTLPPQLLMSVLGDTDNTDIQASKPQHVVLNHLFIEKGWGSQSLLALGITHRFESKYVSFVLYKPLKR</sequence>
<dbReference type="OrthoDB" id="531008at2759"/>
<dbReference type="InterPro" id="IPR037256">
    <property type="entry name" value="ASC_dom_sf"/>
</dbReference>
<dbReference type="InterPro" id="IPR043554">
    <property type="entry name" value="KINB"/>
</dbReference>
<proteinExistence type="inferred from homology"/>
<protein>
    <recommendedName>
        <fullName evidence="3">Association with the SNF1 complex (ASC) domain-containing protein</fullName>
    </recommendedName>
</protein>
<feature type="region of interest" description="Disordered" evidence="2">
    <location>
        <begin position="172"/>
        <end position="198"/>
    </location>
</feature>
<dbReference type="CDD" id="cd02859">
    <property type="entry name" value="E_set_AMPKbeta_like_N"/>
    <property type="match status" value="1"/>
</dbReference>
<dbReference type="InterPro" id="IPR032640">
    <property type="entry name" value="AMPK1_CBM"/>
</dbReference>
<dbReference type="PANTHER" id="PTHR46316:SF9">
    <property type="entry name" value="SNF1-RELATED PROTEIN KINASE REGULATORY SUBUNIT BETA-1"/>
    <property type="match status" value="1"/>
</dbReference>